<evidence type="ECO:0000313" key="2">
    <source>
        <dbReference type="Proteomes" id="UP000001037"/>
    </source>
</evidence>
<dbReference type="Gene3D" id="3.90.1170.40">
    <property type="entry name" value="Molybdopterin biosynthesis MoaE subunit"/>
    <property type="match status" value="1"/>
</dbReference>
<gene>
    <name evidence="1" type="ordered locus">Pyrfu_1440</name>
</gene>
<sequence>MTPCINAAIVTTLASLDALAAQLWNCGDDVSVVLLYVGRVEGQTGIHINVVDEELARRELEEIARQALETWSGLRGVSIYIHKGRRRPGEPVTYLGIASSNESEAVEALRWINARWRRLNFIQIYQT</sequence>
<organism evidence="1 2">
    <name type="scientific">Pyrolobus fumarii (strain DSM 11204 / 1A)</name>
    <dbReference type="NCBI Taxonomy" id="694429"/>
    <lineage>
        <taxon>Archaea</taxon>
        <taxon>Thermoproteota</taxon>
        <taxon>Thermoprotei</taxon>
        <taxon>Desulfurococcales</taxon>
        <taxon>Pyrodictiaceae</taxon>
        <taxon>Pyrolobus</taxon>
    </lineage>
</organism>
<dbReference type="Pfam" id="PF02391">
    <property type="entry name" value="MoaE"/>
    <property type="match status" value="1"/>
</dbReference>
<dbReference type="GeneID" id="11138626"/>
<name>G0EH74_PYRF1</name>
<dbReference type="InterPro" id="IPR003448">
    <property type="entry name" value="Mopterin_biosynth_MoaE"/>
</dbReference>
<dbReference type="InterPro" id="IPR036563">
    <property type="entry name" value="MoaE_sf"/>
</dbReference>
<dbReference type="eggNOG" id="arCOG00534">
    <property type="taxonomic scope" value="Archaea"/>
</dbReference>
<dbReference type="SUPFAM" id="SSF54690">
    <property type="entry name" value="Molybdopterin synthase subunit MoaE"/>
    <property type="match status" value="1"/>
</dbReference>
<dbReference type="Proteomes" id="UP000001037">
    <property type="component" value="Chromosome"/>
</dbReference>
<dbReference type="GO" id="GO:0006777">
    <property type="term" value="P:Mo-molybdopterin cofactor biosynthetic process"/>
    <property type="evidence" value="ECO:0007669"/>
    <property type="project" value="InterPro"/>
</dbReference>
<protein>
    <recommendedName>
        <fullName evidence="3">Molybdopterin biosynthesis MoaE protein</fullName>
    </recommendedName>
</protein>
<dbReference type="RefSeq" id="WP_014026975.1">
    <property type="nucleotide sequence ID" value="NC_015931.1"/>
</dbReference>
<evidence type="ECO:0000313" key="1">
    <source>
        <dbReference type="EMBL" id="AEM39298.1"/>
    </source>
</evidence>
<accession>G0EH74</accession>
<proteinExistence type="predicted"/>
<dbReference type="InParanoid" id="G0EH74"/>
<dbReference type="KEGG" id="pfm:Pyrfu_1440"/>
<dbReference type="HOGENOM" id="CLU_1965649_0_0_2"/>
<dbReference type="EMBL" id="CP002838">
    <property type="protein sequence ID" value="AEM39298.1"/>
    <property type="molecule type" value="Genomic_DNA"/>
</dbReference>
<dbReference type="STRING" id="694429.Pyrfu_1440"/>
<reference evidence="1 2" key="1">
    <citation type="journal article" date="2011" name="Stand. Genomic Sci.">
        <title>Complete genome sequence of the hyperthermophilic chemolithoautotroph Pyrolobus fumarii type strain (1A).</title>
        <authorList>
            <person name="Anderson I."/>
            <person name="Goker M."/>
            <person name="Nolan M."/>
            <person name="Lucas S."/>
            <person name="Hammon N."/>
            <person name="Deshpande S."/>
            <person name="Cheng J.F."/>
            <person name="Tapia R."/>
            <person name="Han C."/>
            <person name="Goodwin L."/>
            <person name="Pitluck S."/>
            <person name="Huntemann M."/>
            <person name="Liolios K."/>
            <person name="Ivanova N."/>
            <person name="Pagani I."/>
            <person name="Mavromatis K."/>
            <person name="Ovchinikova G."/>
            <person name="Pati A."/>
            <person name="Chen A."/>
            <person name="Palaniappan K."/>
            <person name="Land M."/>
            <person name="Hauser L."/>
            <person name="Brambilla E.M."/>
            <person name="Huber H."/>
            <person name="Yasawong M."/>
            <person name="Rohde M."/>
            <person name="Spring S."/>
            <person name="Abt B."/>
            <person name="Sikorski J."/>
            <person name="Wirth R."/>
            <person name="Detter J.C."/>
            <person name="Woyke T."/>
            <person name="Bristow J."/>
            <person name="Eisen J.A."/>
            <person name="Markowitz V."/>
            <person name="Hugenholtz P."/>
            <person name="Kyrpides N.C."/>
            <person name="Klenk H.P."/>
            <person name="Lapidus A."/>
        </authorList>
    </citation>
    <scope>NUCLEOTIDE SEQUENCE [LARGE SCALE GENOMIC DNA]</scope>
    <source>
        <strain evidence="2">DSM 11204 / 1A</strain>
    </source>
</reference>
<dbReference type="AlphaFoldDB" id="G0EH74"/>
<keyword evidence="2" id="KW-1185">Reference proteome</keyword>
<evidence type="ECO:0008006" key="3">
    <source>
        <dbReference type="Google" id="ProtNLM"/>
    </source>
</evidence>